<feature type="domain" description="Heme haloperoxidase family profile" evidence="9">
    <location>
        <begin position="37"/>
        <end position="246"/>
    </location>
</feature>
<evidence type="ECO:0000256" key="8">
    <source>
        <dbReference type="SAM" id="SignalP"/>
    </source>
</evidence>
<evidence type="ECO:0000313" key="11">
    <source>
        <dbReference type="Proteomes" id="UP001140513"/>
    </source>
</evidence>
<reference evidence="10" key="1">
    <citation type="submission" date="2022-10" db="EMBL/GenBank/DDBJ databases">
        <title>Tapping the CABI collections for fungal endophytes: first genome assemblies for Collariella, Neodidymelliopsis, Ascochyta clinopodiicola, Didymella pomorum, Didymosphaeria variabile, Neocosmospora piperis and Neocucurbitaria cava.</title>
        <authorList>
            <person name="Hill R."/>
        </authorList>
    </citation>
    <scope>NUCLEOTIDE SEQUENCE</scope>
    <source>
        <strain evidence="10">IMI 356815</strain>
    </source>
</reference>
<dbReference type="InterPro" id="IPR036851">
    <property type="entry name" value="Chloroperoxidase-like_sf"/>
</dbReference>
<evidence type="ECO:0000256" key="6">
    <source>
        <dbReference type="ARBA" id="ARBA00023004"/>
    </source>
</evidence>
<dbReference type="RefSeq" id="XP_056075291.1">
    <property type="nucleotide sequence ID" value="XM_056211818.1"/>
</dbReference>
<dbReference type="AlphaFoldDB" id="A0A9W9CEY2"/>
<evidence type="ECO:0000313" key="10">
    <source>
        <dbReference type="EMBL" id="KAJ4358432.1"/>
    </source>
</evidence>
<comment type="cofactor">
    <cofactor evidence="1">
        <name>heme b</name>
        <dbReference type="ChEBI" id="CHEBI:60344"/>
    </cofactor>
</comment>
<evidence type="ECO:0000256" key="4">
    <source>
        <dbReference type="ARBA" id="ARBA00022723"/>
    </source>
</evidence>
<gene>
    <name evidence="10" type="ORF">N0V89_003015</name>
</gene>
<keyword evidence="5" id="KW-0560">Oxidoreductase</keyword>
<dbReference type="GO" id="GO:0004601">
    <property type="term" value="F:peroxidase activity"/>
    <property type="evidence" value="ECO:0007669"/>
    <property type="project" value="UniProtKB-KW"/>
</dbReference>
<dbReference type="SUPFAM" id="SSF47571">
    <property type="entry name" value="Cloroperoxidase"/>
    <property type="match status" value="1"/>
</dbReference>
<comment type="similarity">
    <text evidence="7">Belongs to the chloroperoxidase family.</text>
</comment>
<comment type="caution">
    <text evidence="10">The sequence shown here is derived from an EMBL/GenBank/DDBJ whole genome shotgun (WGS) entry which is preliminary data.</text>
</comment>
<evidence type="ECO:0000259" key="9">
    <source>
        <dbReference type="PROSITE" id="PS51405"/>
    </source>
</evidence>
<keyword evidence="6" id="KW-0408">Iron</keyword>
<evidence type="ECO:0000256" key="3">
    <source>
        <dbReference type="ARBA" id="ARBA00022617"/>
    </source>
</evidence>
<evidence type="ECO:0000256" key="5">
    <source>
        <dbReference type="ARBA" id="ARBA00023002"/>
    </source>
</evidence>
<keyword evidence="8" id="KW-0732">Signal</keyword>
<organism evidence="10 11">
    <name type="scientific">Didymosphaeria variabile</name>
    <dbReference type="NCBI Taxonomy" id="1932322"/>
    <lineage>
        <taxon>Eukaryota</taxon>
        <taxon>Fungi</taxon>
        <taxon>Dikarya</taxon>
        <taxon>Ascomycota</taxon>
        <taxon>Pezizomycotina</taxon>
        <taxon>Dothideomycetes</taxon>
        <taxon>Pleosporomycetidae</taxon>
        <taxon>Pleosporales</taxon>
        <taxon>Massarineae</taxon>
        <taxon>Didymosphaeriaceae</taxon>
        <taxon>Didymosphaeria</taxon>
    </lineage>
</organism>
<feature type="signal peptide" evidence="8">
    <location>
        <begin position="1"/>
        <end position="18"/>
    </location>
</feature>
<dbReference type="PROSITE" id="PS51405">
    <property type="entry name" value="HEME_HALOPEROXIDASE"/>
    <property type="match status" value="1"/>
</dbReference>
<keyword evidence="3" id="KW-0349">Heme</keyword>
<keyword evidence="2" id="KW-0575">Peroxidase</keyword>
<proteinExistence type="inferred from homology"/>
<protein>
    <recommendedName>
        <fullName evidence="9">Heme haloperoxidase family profile domain-containing protein</fullName>
    </recommendedName>
</protein>
<dbReference type="PANTHER" id="PTHR33577">
    <property type="entry name" value="STERIGMATOCYSTIN BIOSYNTHESIS PEROXIDASE STCC-RELATED"/>
    <property type="match status" value="1"/>
</dbReference>
<evidence type="ECO:0000256" key="2">
    <source>
        <dbReference type="ARBA" id="ARBA00022559"/>
    </source>
</evidence>
<feature type="chain" id="PRO_5040804791" description="Heme haloperoxidase family profile domain-containing protein" evidence="8">
    <location>
        <begin position="19"/>
        <end position="256"/>
    </location>
</feature>
<dbReference type="OrthoDB" id="407298at2759"/>
<name>A0A9W9CEY2_9PLEO</name>
<keyword evidence="4" id="KW-0479">Metal-binding</keyword>
<evidence type="ECO:0000256" key="7">
    <source>
        <dbReference type="ARBA" id="ARBA00025795"/>
    </source>
</evidence>
<dbReference type="Proteomes" id="UP001140513">
    <property type="component" value="Unassembled WGS sequence"/>
</dbReference>
<dbReference type="GeneID" id="80906545"/>
<evidence type="ECO:0000256" key="1">
    <source>
        <dbReference type="ARBA" id="ARBA00001970"/>
    </source>
</evidence>
<dbReference type="EMBL" id="JAPEUX010000002">
    <property type="protein sequence ID" value="KAJ4358432.1"/>
    <property type="molecule type" value="Genomic_DNA"/>
</dbReference>
<dbReference type="Pfam" id="PF01328">
    <property type="entry name" value="Peroxidase_2"/>
    <property type="match status" value="1"/>
</dbReference>
<dbReference type="Gene3D" id="1.10.489.10">
    <property type="entry name" value="Chloroperoxidase-like"/>
    <property type="match status" value="1"/>
</dbReference>
<dbReference type="InterPro" id="IPR000028">
    <property type="entry name" value="Chloroperoxidase"/>
</dbReference>
<sequence length="256" mass="27128">MYAQIGILGLVFSSFVAAVPLSASAGLISAASSSAPAGHEWHRPGSGDSRAPCPMLNSMANHNWLPHDGKNIDLATIQSAFEAAMGFSTESFVGITQEALAVSTTGNSSTFNLQDLAHHDAIEHDGSLSRNDAFFGDDLHFNPVIWASTALRYGIRVPFSSPVITVETAAKARAARVKDAKRVNPAFNLTSQAGSIGETSVFLTAFWDESAGGVPKDFARVLFEEERIPYAEGFVKGNRTLADVVAMISKVGAVKV</sequence>
<accession>A0A9W9CEY2</accession>
<keyword evidence="11" id="KW-1185">Reference proteome</keyword>
<dbReference type="PANTHER" id="PTHR33577:SF19">
    <property type="entry name" value="HEME HALOPEROXIDASE FAMILY PROFILE DOMAIN-CONTAINING PROTEIN-RELATED"/>
    <property type="match status" value="1"/>
</dbReference>
<dbReference type="GO" id="GO:0046872">
    <property type="term" value="F:metal ion binding"/>
    <property type="evidence" value="ECO:0007669"/>
    <property type="project" value="UniProtKB-KW"/>
</dbReference>